<dbReference type="Proteomes" id="UP000646877">
    <property type="component" value="Unassembled WGS sequence"/>
</dbReference>
<dbReference type="GO" id="GO:0003677">
    <property type="term" value="F:DNA binding"/>
    <property type="evidence" value="ECO:0007669"/>
    <property type="project" value="InterPro"/>
</dbReference>
<evidence type="ECO:0000313" key="4">
    <source>
        <dbReference type="Proteomes" id="UP000646877"/>
    </source>
</evidence>
<dbReference type="SMART" id="SM00530">
    <property type="entry name" value="HTH_XRE"/>
    <property type="match status" value="1"/>
</dbReference>
<dbReference type="EMBL" id="WEIA01000010">
    <property type="protein sequence ID" value="NLR22802.1"/>
    <property type="molecule type" value="Genomic_DNA"/>
</dbReference>
<dbReference type="Gene3D" id="1.10.260.40">
    <property type="entry name" value="lambda repressor-like DNA-binding domains"/>
    <property type="match status" value="1"/>
</dbReference>
<dbReference type="InterPro" id="IPR001387">
    <property type="entry name" value="Cro/C1-type_HTH"/>
</dbReference>
<proteinExistence type="predicted"/>
<gene>
    <name evidence="2" type="ORF">F9Y85_16125</name>
    <name evidence="3" type="ORF">R5H13_24430</name>
</gene>
<reference evidence="3 5" key="2">
    <citation type="submission" date="2023-10" db="EMBL/GenBank/DDBJ databases">
        <title>To unveil natural product biosynthetic capacity in Pseudoalteromonas.</title>
        <authorList>
            <person name="Wang J."/>
        </authorList>
    </citation>
    <scope>NUCLEOTIDE SEQUENCE [LARGE SCALE GENOMIC DNA]</scope>
    <source>
        <strain evidence="3 5">DSM 15914</strain>
    </source>
</reference>
<dbReference type="EMBL" id="CP137579">
    <property type="protein sequence ID" value="WOX31017.1"/>
    <property type="molecule type" value="Genomic_DNA"/>
</dbReference>
<dbReference type="Proteomes" id="UP001304419">
    <property type="component" value="Chromosome 2"/>
</dbReference>
<protein>
    <submittedName>
        <fullName evidence="2">DUF4177 domain-containing protein</fullName>
    </submittedName>
</protein>
<evidence type="ECO:0000313" key="3">
    <source>
        <dbReference type="EMBL" id="WOX31017.1"/>
    </source>
</evidence>
<dbReference type="RefSeq" id="WP_084204156.1">
    <property type="nucleotide sequence ID" value="NZ_CBCSDF010000009.1"/>
</dbReference>
<feature type="domain" description="HTH cro/C1-type" evidence="1">
    <location>
        <begin position="8"/>
        <end position="61"/>
    </location>
</feature>
<dbReference type="Pfam" id="PF13783">
    <property type="entry name" value="DUF4177"/>
    <property type="match status" value="1"/>
</dbReference>
<accession>A0A8I2H6A4</accession>
<reference evidence="2" key="1">
    <citation type="submission" date="2019-10" db="EMBL/GenBank/DDBJ databases">
        <authorList>
            <person name="Paulsen S."/>
        </authorList>
    </citation>
    <scope>NUCLEOTIDE SEQUENCE</scope>
    <source>
        <strain evidence="2">LMG 19692</strain>
    </source>
</reference>
<evidence type="ECO:0000313" key="5">
    <source>
        <dbReference type="Proteomes" id="UP001304419"/>
    </source>
</evidence>
<organism evidence="2 4">
    <name type="scientific">Pseudoalteromonas maricaloris</name>
    <dbReference type="NCBI Taxonomy" id="184924"/>
    <lineage>
        <taxon>Bacteria</taxon>
        <taxon>Pseudomonadati</taxon>
        <taxon>Pseudomonadota</taxon>
        <taxon>Gammaproteobacteria</taxon>
        <taxon>Alteromonadales</taxon>
        <taxon>Pseudoalteromonadaceae</taxon>
        <taxon>Pseudoalteromonas</taxon>
    </lineage>
</organism>
<dbReference type="Pfam" id="PF01381">
    <property type="entry name" value="HTH_3"/>
    <property type="match status" value="1"/>
</dbReference>
<evidence type="ECO:0000313" key="2">
    <source>
        <dbReference type="EMBL" id="NLR22802.1"/>
    </source>
</evidence>
<dbReference type="PROSITE" id="PS50943">
    <property type="entry name" value="HTH_CROC1"/>
    <property type="match status" value="1"/>
</dbReference>
<dbReference type="SUPFAM" id="SSF47413">
    <property type="entry name" value="lambda repressor-like DNA-binding domains"/>
    <property type="match status" value="1"/>
</dbReference>
<keyword evidence="5" id="KW-1185">Reference proteome</keyword>
<dbReference type="InterPro" id="IPR010982">
    <property type="entry name" value="Lambda_DNA-bd_dom_sf"/>
</dbReference>
<dbReference type="AlphaFoldDB" id="A0A8I2H6A4"/>
<dbReference type="CDD" id="cd00093">
    <property type="entry name" value="HTH_XRE"/>
    <property type="match status" value="1"/>
</dbReference>
<dbReference type="InterPro" id="IPR025234">
    <property type="entry name" value="YjzH-like"/>
</dbReference>
<sequence>MKIDAALIIRQRMLKGWTQEQLAGASGLSKRTIQRVEREASASMETQKALAATFNLDYASLTLKEARVMKKYEYKTVELPFKLRFFKSGTPDVQSLLNAEGQNGWQLKQVVIPASGFGESDSMVVILERETA</sequence>
<name>A0A8I2H6A4_9GAMM</name>
<evidence type="ECO:0000259" key="1">
    <source>
        <dbReference type="PROSITE" id="PS50943"/>
    </source>
</evidence>